<name>A0AAV9J0W2_CYACA</name>
<dbReference type="Proteomes" id="UP001301350">
    <property type="component" value="Unassembled WGS sequence"/>
</dbReference>
<evidence type="ECO:0000256" key="2">
    <source>
        <dbReference type="ARBA" id="ARBA00022803"/>
    </source>
</evidence>
<comment type="caution">
    <text evidence="4">The sequence shown here is derived from an EMBL/GenBank/DDBJ whole genome shotgun (WGS) entry which is preliminary data.</text>
</comment>
<keyword evidence="1" id="KW-0677">Repeat</keyword>
<dbReference type="PANTHER" id="PTHR44858">
    <property type="entry name" value="TETRATRICOPEPTIDE REPEAT PROTEIN 6"/>
    <property type="match status" value="1"/>
</dbReference>
<dbReference type="Pfam" id="PF13424">
    <property type="entry name" value="TPR_12"/>
    <property type="match status" value="1"/>
</dbReference>
<feature type="repeat" description="TPR" evidence="3">
    <location>
        <begin position="160"/>
        <end position="193"/>
    </location>
</feature>
<protein>
    <submittedName>
        <fullName evidence="4">Uncharacterized protein</fullName>
    </submittedName>
</protein>
<feature type="repeat" description="TPR" evidence="3">
    <location>
        <begin position="463"/>
        <end position="496"/>
    </location>
</feature>
<reference evidence="4 5" key="1">
    <citation type="submission" date="2022-07" db="EMBL/GenBank/DDBJ databases">
        <title>Genome-wide signatures of adaptation to extreme environments.</title>
        <authorList>
            <person name="Cho C.H."/>
            <person name="Yoon H.S."/>
        </authorList>
    </citation>
    <scope>NUCLEOTIDE SEQUENCE [LARGE SCALE GENOMIC DNA]</scope>
    <source>
        <strain evidence="4 5">DBV 063 E5</strain>
    </source>
</reference>
<evidence type="ECO:0000256" key="1">
    <source>
        <dbReference type="ARBA" id="ARBA00022737"/>
    </source>
</evidence>
<dbReference type="InterPro" id="IPR050498">
    <property type="entry name" value="Ycf3"/>
</dbReference>
<dbReference type="AlphaFoldDB" id="A0AAV9J0W2"/>
<keyword evidence="2 3" id="KW-0802">TPR repeat</keyword>
<dbReference type="PROSITE" id="PS50005">
    <property type="entry name" value="TPR"/>
    <property type="match status" value="4"/>
</dbReference>
<feature type="repeat" description="TPR" evidence="3">
    <location>
        <begin position="497"/>
        <end position="530"/>
    </location>
</feature>
<keyword evidence="5" id="KW-1185">Reference proteome</keyword>
<evidence type="ECO:0000313" key="4">
    <source>
        <dbReference type="EMBL" id="KAK4538227.1"/>
    </source>
</evidence>
<evidence type="ECO:0000313" key="5">
    <source>
        <dbReference type="Proteomes" id="UP001301350"/>
    </source>
</evidence>
<dbReference type="Pfam" id="PF13432">
    <property type="entry name" value="TPR_16"/>
    <property type="match status" value="1"/>
</dbReference>
<dbReference type="SUPFAM" id="SSF48452">
    <property type="entry name" value="TPR-like"/>
    <property type="match status" value="2"/>
</dbReference>
<dbReference type="EMBL" id="JANCYW010000016">
    <property type="protein sequence ID" value="KAK4538227.1"/>
    <property type="molecule type" value="Genomic_DNA"/>
</dbReference>
<gene>
    <name evidence="4" type="ORF">CDCA_CDCA16G4252</name>
</gene>
<dbReference type="SMART" id="SM00028">
    <property type="entry name" value="TPR"/>
    <property type="match status" value="5"/>
</dbReference>
<organism evidence="4 5">
    <name type="scientific">Cyanidium caldarium</name>
    <name type="common">Red alga</name>
    <dbReference type="NCBI Taxonomy" id="2771"/>
    <lineage>
        <taxon>Eukaryota</taxon>
        <taxon>Rhodophyta</taxon>
        <taxon>Bangiophyceae</taxon>
        <taxon>Cyanidiales</taxon>
        <taxon>Cyanidiaceae</taxon>
        <taxon>Cyanidium</taxon>
    </lineage>
</organism>
<dbReference type="Pfam" id="PF13374">
    <property type="entry name" value="TPR_10"/>
    <property type="match status" value="1"/>
</dbReference>
<feature type="repeat" description="TPR" evidence="3">
    <location>
        <begin position="389"/>
        <end position="422"/>
    </location>
</feature>
<accession>A0AAV9J0W2</accession>
<dbReference type="InterPro" id="IPR011990">
    <property type="entry name" value="TPR-like_helical_dom_sf"/>
</dbReference>
<dbReference type="Gene3D" id="1.25.40.10">
    <property type="entry name" value="Tetratricopeptide repeat domain"/>
    <property type="match status" value="3"/>
</dbReference>
<dbReference type="InterPro" id="IPR019734">
    <property type="entry name" value="TPR_rpt"/>
</dbReference>
<evidence type="ECO:0000256" key="3">
    <source>
        <dbReference type="PROSITE-ProRule" id="PRU00339"/>
    </source>
</evidence>
<dbReference type="Pfam" id="PF13181">
    <property type="entry name" value="TPR_8"/>
    <property type="match status" value="1"/>
</dbReference>
<dbReference type="PANTHER" id="PTHR44858:SF1">
    <property type="entry name" value="UDP-N-ACETYLGLUCOSAMINE--PEPTIDE N-ACETYLGLUCOSAMINYLTRANSFERASE SPINDLY-RELATED"/>
    <property type="match status" value="1"/>
</dbReference>
<proteinExistence type="predicted"/>
<sequence>MTSVSEDERVVCEVLPQFSGALAALALPGMSESPAVAAPPLSAALLRSVAKRMPFSVSAAWHAGLVCVRHGDVAQARSWMESVESRAGADLTEWLAAEWSHALGTVSESPDMLERAAGAEGQVSRVAAAAATDRALLDTAGPSLSTGALEQAVKAYPECPEAWNNLGVAHAQAAECAAAMQCFQRALLLGAGAPALVNGVSMLVMAPRTQPGDDAEGVAPSTLLEMLCELASPSDSRHSYTPSTSSDAAPWAPFAWATLASWHSTLSEHDLALLAAARAESLAPPRLRLSFELHRAVLQTRAELALAADYQRFSEGLARALMHLRQLHERRSSSSNNNSPVWSTAVVHLLLGLGLHARHEWLDDPNATRVLDDAARHLLAALEIDPERAALWTHIARLLLDMGDYAGAADLLAQALERDPGDATAWNNLGVALGLQNRPADGVKALQTALESLRDRRCYAMRAAVLDNLGTLYRQLCRYPEALQHYKRAIAVGGESCATYNNLGLLFAATRALDESRAMLRHALQLEPSNDCACSNALRLDELEHWSSVLNRDGGPGERLTG</sequence>